<sequence length="1636" mass="177987">MATMRVAVRVRPLNNREKEMSAAVIVHMEGRTTSIDCNKKHTYKGIPGVGLNDGGTHSFSYDFSYNSTDTRSPYFVPQEKVFEDLGSDVIKAAFEGYNACVFAYGQTGSGKSYTMIGTQGDMGLIPRICEGLFCQISKASKNEGASFRTEVSYLEIYNERVQDLLMPMRCSENVPGLRVREHPKDGPYVQDLSKHLVQSYSEVEDLMHAGNCKRTTAQTGMNDSSSRSHAIFTVNFTQARFDAELPCETVSKIHLVDLAGSERANATGANGARLKEGANINKSLVTLGNVISALAEVSMSVGSGDDSRSAGKRKKLLFIPYRDSLLTWLLKDSLGGNAKTMMIATISPADVNYSETMSTLRYANRAKNIINTPKVNEDSSVRVIRELQEEIARLRRLVDKSYQVPRSPQDLSKTLKVEEKLHKNEAKVLELTKEWTNKWGESHNILKEETVALRKEGLGVVLDSQLPHLIGIDADLLSTGLILYHLKEGKTLVGRHEAPSNQDIVLHGDDLLDEHCVFENRGGAVTLLPQMGALCSVNGTETTQPCQLTHGAVLRLGSGTVFRFNQPSEAAQLREKRKSMSMSDLTRSAENPAKVMLFYPGVNGCEAGENGDTTPHKIPVEKWMREDIPTKAPFSHRPSAGISGALVPVQVGVVADPCLRAGVKTRHRAELEGPSSAANEENQGSMQNGVSEGGREGALPFYGRRDEQGPCWVEEEQSRTRDMAGNQALQLTPVLPVQSADGCTVGPLRMQAPANESPGDLSHLLDGLGTLGGDKSHLTFDGRVRHGDASRDTGPAGTSLGAAVPELLRGDGGSEEAVHLLPEAIRRSSSIYTQTSPSRFRAHPRSQVEHVSPRLDRHRRSQAVHLPLDLLEGQFSRGVMDRSRTMVEACGENREQESQAEARKEGWVEQGFVLGAMVTRVSREEPEEVRNHGVVFRVGALATRVSQISGLGGEQGSVSGMGSLVTRGVSWMFPDAGRLIRNSTPQVLQQVWDSAGRLQTVGGVDVPQPGVRGGAGGLQAGVADGAGSSWSSQVVSMVMESQALSVVKDSQVFSLVRESHVYSLVRHSEVFCKISNLPLVRHIRTELTQDFQNIPRPLNQDCQLVEVTGNQQTVLDLNTTPDSLQVHSAVRSLYPNQDAAVEGVDVPPKQNVGDRVAWRKIEPVVTEPVCPEEQVVIGGGAPAEPGSVSKVVTWSAKNLQDYLPKSVKNGARSIQCQVAPEHGVKTRPSDPEKTSVPWQEGQRAEGVLVIYQRLVAYPGSLVTLQGLPVPTLLGCLQSVLPPNVLTSQRLVALYWLGVANCSRPRPHSALILLLESCLYAVTLDPEQPTMPDEAPPLTVFHHLPLLQIKEIQVGFCGQSLRLTASSHESILTLYTHSQTLTQSLTRTLLGVLRPGDQRVAKHTLLVQDVMRLSLDWKTQVPDLLMDAGLKLSCPFHKTLAALVYIVHGNMEGEKPCMGEVRFLLYTSVGVTTTPEPRPDAWAQLFLTDTHLGLVQEDAVFHPNPRHVALLPPLPQFQGVSLRCRSDVRCVMVRDGTASSVGVGGNGPGLPTRVDVIFSRAWRTRREKGGRLGGHPEWGTASWADGSGVVGVAGATVPPADFNSSRPPSQRQQAGVWKLTFSCSSEASCLINHLSNV</sequence>
<feature type="compositionally biased region" description="Polar residues" evidence="10">
    <location>
        <begin position="676"/>
        <end position="690"/>
    </location>
</feature>
<dbReference type="CDD" id="cd01365">
    <property type="entry name" value="KISc_KIF1A_KIF1B"/>
    <property type="match status" value="1"/>
</dbReference>
<keyword evidence="5 9" id="KW-0067">ATP-binding</keyword>
<dbReference type="FunFam" id="2.60.200.20:FF:000005">
    <property type="entry name" value="Kinesin family member 16B"/>
    <property type="match status" value="1"/>
</dbReference>
<evidence type="ECO:0000256" key="8">
    <source>
        <dbReference type="ARBA" id="ARBA00023212"/>
    </source>
</evidence>
<dbReference type="PANTHER" id="PTHR47117">
    <property type="entry name" value="STAR-RELATED LIPID TRANSFER PROTEIN 9"/>
    <property type="match status" value="1"/>
</dbReference>
<evidence type="ECO:0000256" key="5">
    <source>
        <dbReference type="ARBA" id="ARBA00022840"/>
    </source>
</evidence>
<organism evidence="12 13">
    <name type="scientific">Umbra pygmaea</name>
    <name type="common">Eastern mudminnow</name>
    <dbReference type="NCBI Taxonomy" id="75934"/>
    <lineage>
        <taxon>Eukaryota</taxon>
        <taxon>Metazoa</taxon>
        <taxon>Chordata</taxon>
        <taxon>Craniata</taxon>
        <taxon>Vertebrata</taxon>
        <taxon>Euteleostomi</taxon>
        <taxon>Actinopterygii</taxon>
        <taxon>Neopterygii</taxon>
        <taxon>Teleostei</taxon>
        <taxon>Protacanthopterygii</taxon>
        <taxon>Esociformes</taxon>
        <taxon>Umbridae</taxon>
        <taxon>Umbra</taxon>
    </lineage>
</organism>
<accession>A0ABD0W1R6</accession>
<dbReference type="Pfam" id="PF00498">
    <property type="entry name" value="FHA"/>
    <property type="match status" value="1"/>
</dbReference>
<evidence type="ECO:0000256" key="1">
    <source>
        <dbReference type="ARBA" id="ARBA00004245"/>
    </source>
</evidence>
<dbReference type="Gene3D" id="3.40.850.10">
    <property type="entry name" value="Kinesin motor domain"/>
    <property type="match status" value="1"/>
</dbReference>
<evidence type="ECO:0000259" key="11">
    <source>
        <dbReference type="PROSITE" id="PS50067"/>
    </source>
</evidence>
<evidence type="ECO:0000256" key="7">
    <source>
        <dbReference type="ARBA" id="ARBA00023175"/>
    </source>
</evidence>
<feature type="region of interest" description="Disordered" evidence="10">
    <location>
        <begin position="746"/>
        <end position="768"/>
    </location>
</feature>
<evidence type="ECO:0000313" key="12">
    <source>
        <dbReference type="EMBL" id="KAL0964817.1"/>
    </source>
</evidence>
<evidence type="ECO:0000256" key="4">
    <source>
        <dbReference type="ARBA" id="ARBA00022741"/>
    </source>
</evidence>
<feature type="region of interest" description="Disordered" evidence="10">
    <location>
        <begin position="832"/>
        <end position="857"/>
    </location>
</feature>
<keyword evidence="3" id="KW-0597">Phosphoprotein</keyword>
<dbReference type="CDD" id="cd22708">
    <property type="entry name" value="FHA_KIF16"/>
    <property type="match status" value="1"/>
</dbReference>
<keyword evidence="4 9" id="KW-0547">Nucleotide-binding</keyword>
<dbReference type="InterPro" id="IPR008984">
    <property type="entry name" value="SMAD_FHA_dom_sf"/>
</dbReference>
<evidence type="ECO:0000256" key="10">
    <source>
        <dbReference type="SAM" id="MobiDB-lite"/>
    </source>
</evidence>
<dbReference type="GO" id="GO:0003774">
    <property type="term" value="F:cytoskeletal motor activity"/>
    <property type="evidence" value="ECO:0007669"/>
    <property type="project" value="UniProtKB-UniRule"/>
</dbReference>
<dbReference type="Pfam" id="PF00225">
    <property type="entry name" value="Kinesin"/>
    <property type="match status" value="1"/>
</dbReference>
<evidence type="ECO:0000256" key="9">
    <source>
        <dbReference type="PROSITE-ProRule" id="PRU00283"/>
    </source>
</evidence>
<feature type="domain" description="Kinesin motor" evidence="11">
    <location>
        <begin position="3"/>
        <end position="369"/>
    </location>
</feature>
<comment type="caution">
    <text evidence="12">The sequence shown here is derived from an EMBL/GenBank/DDBJ whole genome shotgun (WGS) entry which is preliminary data.</text>
</comment>
<dbReference type="EMBL" id="JAGEUA010000010">
    <property type="protein sequence ID" value="KAL0964817.1"/>
    <property type="molecule type" value="Genomic_DNA"/>
</dbReference>
<evidence type="ECO:0000256" key="2">
    <source>
        <dbReference type="ARBA" id="ARBA00022490"/>
    </source>
</evidence>
<dbReference type="PRINTS" id="PR00380">
    <property type="entry name" value="KINESINHEAVY"/>
</dbReference>
<keyword evidence="7 9" id="KW-0505">Motor protein</keyword>
<dbReference type="SMART" id="SM00129">
    <property type="entry name" value="KISc"/>
    <property type="match status" value="1"/>
</dbReference>
<name>A0ABD0W1R6_UMBPY</name>
<dbReference type="SUPFAM" id="SSF49879">
    <property type="entry name" value="SMAD/FHA domain"/>
    <property type="match status" value="1"/>
</dbReference>
<dbReference type="InterPro" id="IPR000253">
    <property type="entry name" value="FHA_dom"/>
</dbReference>
<feature type="region of interest" description="Disordered" evidence="10">
    <location>
        <begin position="667"/>
        <end position="695"/>
    </location>
</feature>
<gene>
    <name evidence="12" type="ORF">UPYG_G00329420</name>
</gene>
<dbReference type="Proteomes" id="UP001557470">
    <property type="component" value="Unassembled WGS sequence"/>
</dbReference>
<comment type="subcellular location">
    <subcellularLocation>
        <location evidence="1">Cytoplasm</location>
        <location evidence="1">Cytoskeleton</location>
    </subcellularLocation>
</comment>
<protein>
    <recommendedName>
        <fullName evidence="11">Kinesin motor domain-containing protein</fullName>
    </recommendedName>
</protein>
<evidence type="ECO:0000313" key="13">
    <source>
        <dbReference type="Proteomes" id="UP001557470"/>
    </source>
</evidence>
<keyword evidence="2" id="KW-0963">Cytoplasm</keyword>
<dbReference type="GO" id="GO:0005737">
    <property type="term" value="C:cytoplasm"/>
    <property type="evidence" value="ECO:0007669"/>
    <property type="project" value="UniProtKB-ARBA"/>
</dbReference>
<feature type="compositionally biased region" description="Low complexity" evidence="10">
    <location>
        <begin position="759"/>
        <end position="768"/>
    </location>
</feature>
<dbReference type="FunFam" id="3.40.850.10:FF:000021">
    <property type="entry name" value="kinesin-like protein KIF16B isoform X1"/>
    <property type="match status" value="1"/>
</dbReference>
<dbReference type="GO" id="GO:0005524">
    <property type="term" value="F:ATP binding"/>
    <property type="evidence" value="ECO:0007669"/>
    <property type="project" value="UniProtKB-UniRule"/>
</dbReference>
<dbReference type="Gene3D" id="2.60.200.20">
    <property type="match status" value="1"/>
</dbReference>
<dbReference type="PANTHER" id="PTHR47117:SF8">
    <property type="entry name" value="KINESIN FAMILY MEMBER 16B"/>
    <property type="match status" value="1"/>
</dbReference>
<dbReference type="InterPro" id="IPR019821">
    <property type="entry name" value="Kinesin_motor_CS"/>
</dbReference>
<dbReference type="SUPFAM" id="SSF52540">
    <property type="entry name" value="P-loop containing nucleoside triphosphate hydrolases"/>
    <property type="match status" value="1"/>
</dbReference>
<evidence type="ECO:0000256" key="6">
    <source>
        <dbReference type="ARBA" id="ARBA00023054"/>
    </source>
</evidence>
<dbReference type="InterPro" id="IPR027417">
    <property type="entry name" value="P-loop_NTPase"/>
</dbReference>
<keyword evidence="13" id="KW-1185">Reference proteome</keyword>
<dbReference type="InterPro" id="IPR036961">
    <property type="entry name" value="Kinesin_motor_dom_sf"/>
</dbReference>
<feature type="binding site" evidence="9">
    <location>
        <begin position="105"/>
        <end position="112"/>
    </location>
    <ligand>
        <name>ATP</name>
        <dbReference type="ChEBI" id="CHEBI:30616"/>
    </ligand>
</feature>
<dbReference type="GO" id="GO:0005856">
    <property type="term" value="C:cytoskeleton"/>
    <property type="evidence" value="ECO:0007669"/>
    <property type="project" value="UniProtKB-SubCell"/>
</dbReference>
<dbReference type="PROSITE" id="PS00411">
    <property type="entry name" value="KINESIN_MOTOR_1"/>
    <property type="match status" value="1"/>
</dbReference>
<proteinExistence type="inferred from homology"/>
<feature type="compositionally biased region" description="Basic and acidic residues" evidence="10">
    <location>
        <begin position="846"/>
        <end position="855"/>
    </location>
</feature>
<reference evidence="12 13" key="1">
    <citation type="submission" date="2024-06" db="EMBL/GenBank/DDBJ databases">
        <authorList>
            <person name="Pan Q."/>
            <person name="Wen M."/>
            <person name="Jouanno E."/>
            <person name="Zahm M."/>
            <person name="Klopp C."/>
            <person name="Cabau C."/>
            <person name="Louis A."/>
            <person name="Berthelot C."/>
            <person name="Parey E."/>
            <person name="Roest Crollius H."/>
            <person name="Montfort J."/>
            <person name="Robinson-Rechavi M."/>
            <person name="Bouchez O."/>
            <person name="Lampietro C."/>
            <person name="Lopez Roques C."/>
            <person name="Donnadieu C."/>
            <person name="Postlethwait J."/>
            <person name="Bobe J."/>
            <person name="Verreycken H."/>
            <person name="Guiguen Y."/>
        </authorList>
    </citation>
    <scope>NUCLEOTIDE SEQUENCE [LARGE SCALE GENOMIC DNA]</scope>
    <source>
        <strain evidence="12">Up_M1</strain>
        <tissue evidence="12">Testis</tissue>
    </source>
</reference>
<comment type="similarity">
    <text evidence="9">Belongs to the TRAFAC class myosin-kinesin ATPase superfamily. Kinesin family.</text>
</comment>
<dbReference type="PROSITE" id="PS50067">
    <property type="entry name" value="KINESIN_MOTOR_2"/>
    <property type="match status" value="1"/>
</dbReference>
<keyword evidence="8" id="KW-0206">Cytoskeleton</keyword>
<dbReference type="InterPro" id="IPR001752">
    <property type="entry name" value="Kinesin_motor_dom"/>
</dbReference>
<evidence type="ECO:0000256" key="3">
    <source>
        <dbReference type="ARBA" id="ARBA00022553"/>
    </source>
</evidence>
<keyword evidence="6" id="KW-0175">Coiled coil</keyword>